<evidence type="ECO:0000259" key="1">
    <source>
        <dbReference type="Pfam" id="PF00899"/>
    </source>
</evidence>
<dbReference type="GO" id="GO:0061504">
    <property type="term" value="P:cyclic threonylcarbamoyladenosine biosynthetic process"/>
    <property type="evidence" value="ECO:0007669"/>
    <property type="project" value="TreeGrafter"/>
</dbReference>
<dbReference type="AlphaFoldDB" id="A0A498R465"/>
<organism evidence="2 3">
    <name type="scientific">Lucifera butyrica</name>
    <dbReference type="NCBI Taxonomy" id="1351585"/>
    <lineage>
        <taxon>Bacteria</taxon>
        <taxon>Bacillati</taxon>
        <taxon>Bacillota</taxon>
        <taxon>Negativicutes</taxon>
        <taxon>Veillonellales</taxon>
        <taxon>Veillonellaceae</taxon>
        <taxon>Lucifera</taxon>
    </lineage>
</organism>
<evidence type="ECO:0000313" key="3">
    <source>
        <dbReference type="Proteomes" id="UP000277811"/>
    </source>
</evidence>
<dbReference type="Gene3D" id="3.40.50.720">
    <property type="entry name" value="NAD(P)-binding Rossmann-like Domain"/>
    <property type="match status" value="1"/>
</dbReference>
<dbReference type="InterPro" id="IPR000594">
    <property type="entry name" value="ThiF_NAD_FAD-bd"/>
</dbReference>
<dbReference type="Pfam" id="PF00899">
    <property type="entry name" value="ThiF"/>
    <property type="match status" value="1"/>
</dbReference>
<dbReference type="GO" id="GO:0061503">
    <property type="term" value="F:tRNA threonylcarbamoyladenosine dehydratase"/>
    <property type="evidence" value="ECO:0007669"/>
    <property type="project" value="TreeGrafter"/>
</dbReference>
<sequence>MIFRTALEQYLSPEQLSVLGSVKIGIAGAGGLGSNCSVCLVRSGFRRFRIIDYDCVEPGNLNRQFFFPDQIGMPKVDALAQTLRRIEPDLELELIRQKITAEDAGGWFQDCDVVLECVDVAATKALLVEQYAPTGKLVVAVSGIAGWGESDRLRVRNRGGNLYLIGDETSGVDRLPPLAPLVTAAAAKQADIVLAHILDRLEDKKGRGR</sequence>
<feature type="domain" description="THIF-type NAD/FAD binding fold" evidence="1">
    <location>
        <begin position="12"/>
        <end position="149"/>
    </location>
</feature>
<protein>
    <recommendedName>
        <fullName evidence="1">THIF-type NAD/FAD binding fold domain-containing protein</fullName>
    </recommendedName>
</protein>
<dbReference type="SUPFAM" id="SSF69572">
    <property type="entry name" value="Activating enzymes of the ubiquitin-like proteins"/>
    <property type="match status" value="1"/>
</dbReference>
<name>A0A498R465_9FIRM</name>
<keyword evidence="3" id="KW-1185">Reference proteome</keyword>
<reference evidence="2 3" key="1">
    <citation type="submission" date="2018-06" db="EMBL/GenBank/DDBJ databases">
        <authorList>
            <person name="Strepis N."/>
        </authorList>
    </citation>
    <scope>NUCLEOTIDE SEQUENCE [LARGE SCALE GENOMIC DNA]</scope>
    <source>
        <strain evidence="2">LUCI</strain>
    </source>
</reference>
<dbReference type="EMBL" id="UPPP01000060">
    <property type="protein sequence ID" value="VBB05925.1"/>
    <property type="molecule type" value="Genomic_DNA"/>
</dbReference>
<evidence type="ECO:0000313" key="2">
    <source>
        <dbReference type="EMBL" id="VBB05925.1"/>
    </source>
</evidence>
<gene>
    <name evidence="2" type="ORF">LUCI_1136</name>
</gene>
<proteinExistence type="predicted"/>
<dbReference type="GO" id="GO:0008641">
    <property type="term" value="F:ubiquitin-like modifier activating enzyme activity"/>
    <property type="evidence" value="ECO:0007669"/>
    <property type="project" value="InterPro"/>
</dbReference>
<dbReference type="InterPro" id="IPR035985">
    <property type="entry name" value="Ubiquitin-activating_enz"/>
</dbReference>
<dbReference type="OrthoDB" id="9804286at2"/>
<accession>A0A498R465</accession>
<dbReference type="InterPro" id="IPR045886">
    <property type="entry name" value="ThiF/MoeB/HesA"/>
</dbReference>
<dbReference type="PANTHER" id="PTHR43267:SF3">
    <property type="entry name" value="THIF PROTEIN"/>
    <property type="match status" value="1"/>
</dbReference>
<dbReference type="PANTHER" id="PTHR43267">
    <property type="entry name" value="TRNA THREONYLCARBAMOYLADENOSINE DEHYDRATASE"/>
    <property type="match status" value="1"/>
</dbReference>
<dbReference type="NCBIfam" id="NF006395">
    <property type="entry name" value="PRK08644.1"/>
    <property type="match status" value="1"/>
</dbReference>
<dbReference type="Proteomes" id="UP000277811">
    <property type="component" value="Unassembled WGS sequence"/>
</dbReference>